<proteinExistence type="predicted"/>
<keyword evidence="1" id="KW-1133">Transmembrane helix</keyword>
<comment type="caution">
    <text evidence="2">The sequence shown here is derived from an EMBL/GenBank/DDBJ whole genome shotgun (WGS) entry which is preliminary data.</text>
</comment>
<reference evidence="2 3" key="1">
    <citation type="submission" date="2021-06" db="EMBL/GenBank/DDBJ databases">
        <title>Halomicroarcula sp. a new haloarchaeum isolated from saline soil.</title>
        <authorList>
            <person name="Duran-Viseras A."/>
            <person name="Sanchez-Porro C."/>
            <person name="Ventosa A."/>
        </authorList>
    </citation>
    <scope>NUCLEOTIDE SEQUENCE [LARGE SCALE GENOMIC DNA]</scope>
    <source>
        <strain evidence="2 3">F27</strain>
    </source>
</reference>
<keyword evidence="1" id="KW-0812">Transmembrane</keyword>
<sequence>MGRLTAFVVSTLISVVVFIALARPLLLELLGPEALLLAYAGAAVATGTTVYVLLRNASLALASRRDPPSEHPDTDQQIAGQLEDDLVEQELKQLDSDR</sequence>
<organism evidence="2 3">
    <name type="scientific">Haloarcula nitratireducens</name>
    <dbReference type="NCBI Taxonomy" id="2487749"/>
    <lineage>
        <taxon>Archaea</taxon>
        <taxon>Methanobacteriati</taxon>
        <taxon>Methanobacteriota</taxon>
        <taxon>Stenosarchaea group</taxon>
        <taxon>Halobacteria</taxon>
        <taxon>Halobacteriales</taxon>
        <taxon>Haloarculaceae</taxon>
        <taxon>Haloarcula</taxon>
    </lineage>
</organism>
<keyword evidence="1" id="KW-0472">Membrane</keyword>
<feature type="transmembrane region" description="Helical" evidence="1">
    <location>
        <begin position="34"/>
        <end position="54"/>
    </location>
</feature>
<name>A0AAW4PJV0_9EURY</name>
<gene>
    <name evidence="2" type="ORF">EGH23_25660</name>
</gene>
<accession>A0AAW4PJV0</accession>
<protein>
    <submittedName>
        <fullName evidence="2">Uncharacterized protein</fullName>
    </submittedName>
</protein>
<evidence type="ECO:0000313" key="2">
    <source>
        <dbReference type="EMBL" id="MBX0298249.1"/>
    </source>
</evidence>
<evidence type="ECO:0000313" key="3">
    <source>
        <dbReference type="Proteomes" id="UP001430455"/>
    </source>
</evidence>
<dbReference type="EMBL" id="RKLT01000047">
    <property type="protein sequence ID" value="MBX0298249.1"/>
    <property type="molecule type" value="Genomic_DNA"/>
</dbReference>
<dbReference type="RefSeq" id="WP_220582825.1">
    <property type="nucleotide sequence ID" value="NZ_RKLT01000047.1"/>
</dbReference>
<evidence type="ECO:0000256" key="1">
    <source>
        <dbReference type="SAM" id="Phobius"/>
    </source>
</evidence>
<dbReference type="AlphaFoldDB" id="A0AAW4PJV0"/>
<keyword evidence="3" id="KW-1185">Reference proteome</keyword>
<dbReference type="Proteomes" id="UP001430455">
    <property type="component" value="Unassembled WGS sequence"/>
</dbReference>